<dbReference type="Gene3D" id="3.90.320.10">
    <property type="match status" value="1"/>
</dbReference>
<evidence type="ECO:0000313" key="2">
    <source>
        <dbReference type="EMBL" id="NVI46483.1"/>
    </source>
</evidence>
<proteinExistence type="predicted"/>
<dbReference type="Pfam" id="PF09588">
    <property type="entry name" value="YqaJ"/>
    <property type="match status" value="1"/>
</dbReference>
<name>A0A974A2Y4_9BRAD</name>
<gene>
    <name evidence="2" type="ORF">HAP48_026690</name>
</gene>
<sequence>MTDTDTFQPVGAFAQAVVDKIQLGAVDSHPVTDRASWLAMRTRDITASDIASICGVGYRSALAVWAEKTGKTQPQADSPILQRGRWLEPAIWRAIEDREPSWQLRPAKVYLRSPSLRVGATPDALAVDPERKGLVLIQGKVVARPTFINDWLGGDKHRGTPEVPLGYQLQTLTETMLAEARFQIEIHPVLAALVVGDFTADLHMIPVQRHEGAEQRALATVKSFWEMIANGQQPALDPSRDHDVVRKLYPVADGTTIDLSGDNEIPEMVDERLELGRQIKEREDRRDEITTTIMHKIGDASFAVIAGGRRLSAKVTNVKEKVVAPYSFRSLREVKAL</sequence>
<dbReference type="EMBL" id="JAAOLE020000001">
    <property type="protein sequence ID" value="NVI46483.1"/>
    <property type="molecule type" value="Genomic_DNA"/>
</dbReference>
<dbReference type="InterPro" id="IPR011604">
    <property type="entry name" value="PDDEXK-like_dom_sf"/>
</dbReference>
<reference evidence="2" key="1">
    <citation type="submission" date="2020-06" db="EMBL/GenBank/DDBJ databases">
        <title>Whole Genome Sequence of Bradyrhizobium sp. Strain 1S1.</title>
        <authorList>
            <person name="Bromfield E.S.P."/>
            <person name="Cloutier S."/>
        </authorList>
    </citation>
    <scope>NUCLEOTIDE SEQUENCE [LARGE SCALE GENOMIC DNA]</scope>
    <source>
        <strain evidence="2">1S1</strain>
    </source>
</reference>
<dbReference type="SUPFAM" id="SSF52980">
    <property type="entry name" value="Restriction endonuclease-like"/>
    <property type="match status" value="1"/>
</dbReference>
<feature type="domain" description="YqaJ viral recombinase" evidence="1">
    <location>
        <begin position="37"/>
        <end position="174"/>
    </location>
</feature>
<organism evidence="2">
    <name type="scientific">Bradyrhizobium septentrionale</name>
    <dbReference type="NCBI Taxonomy" id="1404411"/>
    <lineage>
        <taxon>Bacteria</taxon>
        <taxon>Pseudomonadati</taxon>
        <taxon>Pseudomonadota</taxon>
        <taxon>Alphaproteobacteria</taxon>
        <taxon>Hyphomicrobiales</taxon>
        <taxon>Nitrobacteraceae</taxon>
        <taxon>Bradyrhizobium</taxon>
    </lineage>
</organism>
<dbReference type="RefSeq" id="WP_166205802.1">
    <property type="nucleotide sequence ID" value="NZ_CP088285.1"/>
</dbReference>
<protein>
    <submittedName>
        <fullName evidence="2">YqaJ viral recombinase family protein</fullName>
    </submittedName>
</protein>
<dbReference type="InterPro" id="IPR019080">
    <property type="entry name" value="YqaJ_viral_recombinase"/>
</dbReference>
<comment type="caution">
    <text evidence="2">The sequence shown here is derived from an EMBL/GenBank/DDBJ whole genome shotgun (WGS) entry which is preliminary data.</text>
</comment>
<accession>A0A974A2Y4</accession>
<dbReference type="InterPro" id="IPR011335">
    <property type="entry name" value="Restrct_endonuc-II-like"/>
</dbReference>
<evidence type="ECO:0000259" key="1">
    <source>
        <dbReference type="Pfam" id="PF09588"/>
    </source>
</evidence>
<dbReference type="AlphaFoldDB" id="A0A974A2Y4"/>